<organism evidence="1">
    <name type="scientific">marine sediment metagenome</name>
    <dbReference type="NCBI Taxonomy" id="412755"/>
    <lineage>
        <taxon>unclassified sequences</taxon>
        <taxon>metagenomes</taxon>
        <taxon>ecological metagenomes</taxon>
    </lineage>
</organism>
<dbReference type="EMBL" id="BARU01001148">
    <property type="protein sequence ID" value="GAH29673.1"/>
    <property type="molecule type" value="Genomic_DNA"/>
</dbReference>
<comment type="caution">
    <text evidence="1">The sequence shown here is derived from an EMBL/GenBank/DDBJ whole genome shotgun (WGS) entry which is preliminary data.</text>
</comment>
<protein>
    <submittedName>
        <fullName evidence="1">Uncharacterized protein</fullName>
    </submittedName>
</protein>
<name>X1G9G7_9ZZZZ</name>
<reference evidence="1" key="1">
    <citation type="journal article" date="2014" name="Front. Microbiol.">
        <title>High frequency of phylogenetically diverse reductive dehalogenase-homologous genes in deep subseafloor sedimentary metagenomes.</title>
        <authorList>
            <person name="Kawai M."/>
            <person name="Futagami T."/>
            <person name="Toyoda A."/>
            <person name="Takaki Y."/>
            <person name="Nishi S."/>
            <person name="Hori S."/>
            <person name="Arai W."/>
            <person name="Tsubouchi T."/>
            <person name="Morono Y."/>
            <person name="Uchiyama I."/>
            <person name="Ito T."/>
            <person name="Fujiyama A."/>
            <person name="Inagaki F."/>
            <person name="Takami H."/>
        </authorList>
    </citation>
    <scope>NUCLEOTIDE SEQUENCE</scope>
    <source>
        <strain evidence="1">Expedition CK06-06</strain>
    </source>
</reference>
<evidence type="ECO:0000313" key="1">
    <source>
        <dbReference type="EMBL" id="GAH29673.1"/>
    </source>
</evidence>
<sequence>MNGEISELLKKYGTSLAETRKLIPELGEAVKRGREDWKYEVKPPAWPTVTQFFTAEDVKGMGLVTATGEPFELDPGWRLRVAPPVDGQEPKFSYITPEDWEYKDVVFSEGELINYTLITPTGERYTKQQYEAYLAEIEATQTEPEIALTEQAEIKRIFGEVFREYKWMTSDIEQTLTWLYESKENQLEFLNLVRAAGRDEDTEALLKMLFRPDPATDYPGITPEEMATVFGEVPEEEPFLPGTRITSEGMEFVIEVGPEGEKVRKLALLKPDATVWMEGKRIGTLNPETGLIGRYPHG</sequence>
<accession>X1G9G7</accession>
<dbReference type="AlphaFoldDB" id="X1G9G7"/>
<proteinExistence type="predicted"/>
<gene>
    <name evidence="1" type="ORF">S03H2_03180</name>
</gene>